<evidence type="ECO:0000313" key="7">
    <source>
        <dbReference type="Proteomes" id="UP000264071"/>
    </source>
</evidence>
<protein>
    <submittedName>
        <fullName evidence="6">Creatininase family protein</fullName>
    </submittedName>
</protein>
<comment type="similarity">
    <text evidence="5">Belongs to the creatininase superfamily.</text>
</comment>
<dbReference type="Gene3D" id="3.40.50.10310">
    <property type="entry name" value="Creatininase"/>
    <property type="match status" value="1"/>
</dbReference>
<dbReference type="Proteomes" id="UP000264071">
    <property type="component" value="Unassembled WGS sequence"/>
</dbReference>
<evidence type="ECO:0000256" key="2">
    <source>
        <dbReference type="ARBA" id="ARBA00022723"/>
    </source>
</evidence>
<dbReference type="GO" id="GO:0016811">
    <property type="term" value="F:hydrolase activity, acting on carbon-nitrogen (but not peptide) bonds, in linear amides"/>
    <property type="evidence" value="ECO:0007669"/>
    <property type="project" value="TreeGrafter"/>
</dbReference>
<dbReference type="GO" id="GO:0046872">
    <property type="term" value="F:metal ion binding"/>
    <property type="evidence" value="ECO:0007669"/>
    <property type="project" value="UniProtKB-KW"/>
</dbReference>
<organism evidence="6 7">
    <name type="scientific">Gemmatimonas aurantiaca</name>
    <dbReference type="NCBI Taxonomy" id="173480"/>
    <lineage>
        <taxon>Bacteria</taxon>
        <taxon>Pseudomonadati</taxon>
        <taxon>Gemmatimonadota</taxon>
        <taxon>Gemmatimonadia</taxon>
        <taxon>Gemmatimonadales</taxon>
        <taxon>Gemmatimonadaceae</taxon>
        <taxon>Gemmatimonas</taxon>
    </lineage>
</organism>
<evidence type="ECO:0000313" key="6">
    <source>
        <dbReference type="EMBL" id="HCT58155.1"/>
    </source>
</evidence>
<dbReference type="InterPro" id="IPR024087">
    <property type="entry name" value="Creatininase-like_sf"/>
</dbReference>
<dbReference type="InterPro" id="IPR003785">
    <property type="entry name" value="Creatininase/forma_Hydrolase"/>
</dbReference>
<evidence type="ECO:0000256" key="1">
    <source>
        <dbReference type="ARBA" id="ARBA00001947"/>
    </source>
</evidence>
<accession>A0A3D4VAK6</accession>
<dbReference type="EMBL" id="DPIY01000010">
    <property type="protein sequence ID" value="HCT58155.1"/>
    <property type="molecule type" value="Genomic_DNA"/>
</dbReference>
<comment type="cofactor">
    <cofactor evidence="1">
        <name>Zn(2+)</name>
        <dbReference type="ChEBI" id="CHEBI:29105"/>
    </cofactor>
</comment>
<reference evidence="6 7" key="1">
    <citation type="journal article" date="2018" name="Nat. Biotechnol.">
        <title>A standardized bacterial taxonomy based on genome phylogeny substantially revises the tree of life.</title>
        <authorList>
            <person name="Parks D.H."/>
            <person name="Chuvochina M."/>
            <person name="Waite D.W."/>
            <person name="Rinke C."/>
            <person name="Skarshewski A."/>
            <person name="Chaumeil P.A."/>
            <person name="Hugenholtz P."/>
        </authorList>
    </citation>
    <scope>NUCLEOTIDE SEQUENCE [LARGE SCALE GENOMIC DNA]</scope>
    <source>
        <strain evidence="6">UBA8844</strain>
    </source>
</reference>
<dbReference type="GO" id="GO:0009231">
    <property type="term" value="P:riboflavin biosynthetic process"/>
    <property type="evidence" value="ECO:0007669"/>
    <property type="project" value="TreeGrafter"/>
</dbReference>
<dbReference type="OMA" id="PCFLWSG"/>
<gene>
    <name evidence="6" type="ORF">DGD08_13200</name>
</gene>
<evidence type="ECO:0000256" key="3">
    <source>
        <dbReference type="ARBA" id="ARBA00022801"/>
    </source>
</evidence>
<proteinExistence type="inferred from homology"/>
<dbReference type="PANTHER" id="PTHR35005">
    <property type="entry name" value="3-DEHYDRO-SCYLLO-INOSOSE HYDROLASE"/>
    <property type="match status" value="1"/>
</dbReference>
<evidence type="ECO:0000256" key="4">
    <source>
        <dbReference type="ARBA" id="ARBA00022833"/>
    </source>
</evidence>
<dbReference type="AlphaFoldDB" id="A0A3D4VAK6"/>
<evidence type="ECO:0000256" key="5">
    <source>
        <dbReference type="ARBA" id="ARBA00024029"/>
    </source>
</evidence>
<dbReference type="Pfam" id="PF02633">
    <property type="entry name" value="Creatininase"/>
    <property type="match status" value="1"/>
</dbReference>
<keyword evidence="2" id="KW-0479">Metal-binding</keyword>
<sequence>MSEASSGRGPRPGVLAEQTWPALRDGHWPVALLPFGATEPHNTHLPYGTDTLLGAEVAARVAAHAIAHGTGVLALPPIPFGVNTTQLDLRFTINVMPTTQLILLRDIVKSLEPHGVRALVLLNAHGGNELRAVVRELQPETSMMLAIVNWWQTADVSVFREPGDHAGELETAAVMHVAPGLVVEDRSQWGDGAVNPSALEAVRKGWAWMPRRWTQLSADTGVGDPRSATETAGAQFMAQAVERISGFCAQLAVADPDALWKAG</sequence>
<dbReference type="SUPFAM" id="SSF102215">
    <property type="entry name" value="Creatininase"/>
    <property type="match status" value="1"/>
</dbReference>
<name>A0A3D4VAK6_9BACT</name>
<keyword evidence="3" id="KW-0378">Hydrolase</keyword>
<dbReference type="PANTHER" id="PTHR35005:SF1">
    <property type="entry name" value="2-AMINO-5-FORMYLAMINO-6-RIBOSYLAMINOPYRIMIDIN-4(3H)-ONE 5'-MONOPHOSPHATE DEFORMYLASE"/>
    <property type="match status" value="1"/>
</dbReference>
<keyword evidence="4" id="KW-0862">Zinc</keyword>
<comment type="caution">
    <text evidence="6">The sequence shown here is derived from an EMBL/GenBank/DDBJ whole genome shotgun (WGS) entry which is preliminary data.</text>
</comment>